<proteinExistence type="predicted"/>
<sequence>MSPSRKRLHLCLLPALLGLLACGTRAAPEVHLIPQGYRGPVVIFFNVPGARSALQEDGREYRIGEDGTLAVSSPPNYGGGRLDNFRFFYEGPGGTRERLAYAASTPHNQLQVFAVHQGEMPLRPGSREEVRFEMYVVGVPDEMPDWSDRLHALVERKVAAMPLPR</sequence>
<dbReference type="RefSeq" id="WP_139917439.1">
    <property type="nucleotide sequence ID" value="NZ_CBCSLE010000083.1"/>
</dbReference>
<comment type="caution">
    <text evidence="3">The sequence shown here is derived from an EMBL/GenBank/DDBJ whole genome shotgun (WGS) entry which is preliminary data.</text>
</comment>
<feature type="chain" id="PRO_5031507623" description="DUF6843 domain-containing protein" evidence="1">
    <location>
        <begin position="27"/>
        <end position="165"/>
    </location>
</feature>
<gene>
    <name evidence="3" type="ORF">GTZ93_01205</name>
</gene>
<keyword evidence="1" id="KW-0732">Signal</keyword>
<dbReference type="EMBL" id="JAAAPK010000001">
    <property type="protein sequence ID" value="NBC38432.1"/>
    <property type="molecule type" value="Genomic_DNA"/>
</dbReference>
<reference evidence="3 4" key="1">
    <citation type="submission" date="2020-01" db="EMBL/GenBank/DDBJ databases">
        <title>The draft genome sequence of Corallococcus exiguus DSM 14696.</title>
        <authorList>
            <person name="Zhang X."/>
            <person name="Zhu H."/>
        </authorList>
    </citation>
    <scope>NUCLEOTIDE SEQUENCE [LARGE SCALE GENOMIC DNA]</scope>
    <source>
        <strain evidence="3 4">DSM 14696</strain>
    </source>
</reference>
<evidence type="ECO:0000256" key="1">
    <source>
        <dbReference type="SAM" id="SignalP"/>
    </source>
</evidence>
<organism evidence="3 4">
    <name type="scientific">Corallococcus exiguus</name>
    <dbReference type="NCBI Taxonomy" id="83462"/>
    <lineage>
        <taxon>Bacteria</taxon>
        <taxon>Pseudomonadati</taxon>
        <taxon>Myxococcota</taxon>
        <taxon>Myxococcia</taxon>
        <taxon>Myxococcales</taxon>
        <taxon>Cystobacterineae</taxon>
        <taxon>Myxococcaceae</taxon>
        <taxon>Corallococcus</taxon>
    </lineage>
</organism>
<protein>
    <recommendedName>
        <fullName evidence="2">DUF6843 domain-containing protein</fullName>
    </recommendedName>
</protein>
<dbReference type="PROSITE" id="PS51257">
    <property type="entry name" value="PROKAR_LIPOPROTEIN"/>
    <property type="match status" value="1"/>
</dbReference>
<keyword evidence="4" id="KW-1185">Reference proteome</keyword>
<dbReference type="Pfam" id="PF20862">
    <property type="entry name" value="DUF6843"/>
    <property type="match status" value="1"/>
</dbReference>
<evidence type="ECO:0000313" key="4">
    <source>
        <dbReference type="Proteomes" id="UP000537825"/>
    </source>
</evidence>
<dbReference type="InterPro" id="IPR049293">
    <property type="entry name" value="DUF6843"/>
</dbReference>
<feature type="signal peptide" evidence="1">
    <location>
        <begin position="1"/>
        <end position="26"/>
    </location>
</feature>
<dbReference type="Proteomes" id="UP000537825">
    <property type="component" value="Unassembled WGS sequence"/>
</dbReference>
<evidence type="ECO:0000313" key="3">
    <source>
        <dbReference type="EMBL" id="NBC38432.1"/>
    </source>
</evidence>
<dbReference type="AlphaFoldDB" id="A0A7X5BRP0"/>
<accession>A0A7X5BRP0</accession>
<feature type="domain" description="DUF6843" evidence="2">
    <location>
        <begin position="28"/>
        <end position="100"/>
    </location>
</feature>
<evidence type="ECO:0000259" key="2">
    <source>
        <dbReference type="Pfam" id="PF20862"/>
    </source>
</evidence>
<name>A0A7X5BRP0_9BACT</name>